<dbReference type="GO" id="GO:0005829">
    <property type="term" value="C:cytosol"/>
    <property type="evidence" value="ECO:0007669"/>
    <property type="project" value="TreeGrafter"/>
</dbReference>
<organism evidence="1">
    <name type="scientific">marine metagenome</name>
    <dbReference type="NCBI Taxonomy" id="408172"/>
    <lineage>
        <taxon>unclassified sequences</taxon>
        <taxon>metagenomes</taxon>
        <taxon>ecological metagenomes</taxon>
    </lineage>
</organism>
<sequence length="168" mass="17977">MKLSSQEEYGLRCLLLLARQPIGDSLTISEIGAAEGVSPHNVAKYFRLLRQGGFVDSERGQHGGYTLAGDPESMVVGEVLAALGGRLFEPTFCDHFVGVEDACQHSTSDCSLKGLWSRVQNAVDKVLSKTTLGDLLRSAEELETAACAEPQDLLQVSGLKAAAVTLNR</sequence>
<dbReference type="SUPFAM" id="SSF46785">
    <property type="entry name" value="Winged helix' DNA-binding domain"/>
    <property type="match status" value="1"/>
</dbReference>
<dbReference type="Gene3D" id="1.10.10.10">
    <property type="entry name" value="Winged helix-like DNA-binding domain superfamily/Winged helix DNA-binding domain"/>
    <property type="match status" value="1"/>
</dbReference>
<dbReference type="InterPro" id="IPR000944">
    <property type="entry name" value="Tscrpt_reg_Rrf2"/>
</dbReference>
<protein>
    <submittedName>
        <fullName evidence="1">Uncharacterized protein</fullName>
    </submittedName>
</protein>
<dbReference type="GO" id="GO:0003700">
    <property type="term" value="F:DNA-binding transcription factor activity"/>
    <property type="evidence" value="ECO:0007669"/>
    <property type="project" value="TreeGrafter"/>
</dbReference>
<dbReference type="EMBL" id="UINC01219156">
    <property type="protein sequence ID" value="SVE46500.1"/>
    <property type="molecule type" value="Genomic_DNA"/>
</dbReference>
<dbReference type="PROSITE" id="PS51197">
    <property type="entry name" value="HTH_RRF2_2"/>
    <property type="match status" value="1"/>
</dbReference>
<evidence type="ECO:0000313" key="1">
    <source>
        <dbReference type="EMBL" id="SVE46500.1"/>
    </source>
</evidence>
<reference evidence="1" key="1">
    <citation type="submission" date="2018-05" db="EMBL/GenBank/DDBJ databases">
        <authorList>
            <person name="Lanie J.A."/>
            <person name="Ng W.-L."/>
            <person name="Kazmierczak K.M."/>
            <person name="Andrzejewski T.M."/>
            <person name="Davidsen T.M."/>
            <person name="Wayne K.J."/>
            <person name="Tettelin H."/>
            <person name="Glass J.I."/>
            <person name="Rusch D."/>
            <person name="Podicherti R."/>
            <person name="Tsui H.-C.T."/>
            <person name="Winkler M.E."/>
        </authorList>
    </citation>
    <scope>NUCLEOTIDE SEQUENCE</scope>
</reference>
<name>A0A383DQI2_9ZZZZ</name>
<accession>A0A383DQI2</accession>
<gene>
    <name evidence="1" type="ORF">METZ01_LOCUS499354</name>
</gene>
<dbReference type="InterPro" id="IPR036390">
    <property type="entry name" value="WH_DNA-bd_sf"/>
</dbReference>
<dbReference type="Pfam" id="PF02082">
    <property type="entry name" value="Rrf2"/>
    <property type="match status" value="1"/>
</dbReference>
<dbReference type="PANTHER" id="PTHR33221">
    <property type="entry name" value="WINGED HELIX-TURN-HELIX TRANSCRIPTIONAL REGULATOR, RRF2 FAMILY"/>
    <property type="match status" value="1"/>
</dbReference>
<dbReference type="InterPro" id="IPR036388">
    <property type="entry name" value="WH-like_DNA-bd_sf"/>
</dbReference>
<dbReference type="NCBIfam" id="TIGR00738">
    <property type="entry name" value="rrf2_super"/>
    <property type="match status" value="1"/>
</dbReference>
<dbReference type="AlphaFoldDB" id="A0A383DQI2"/>
<proteinExistence type="predicted"/>
<dbReference type="PANTHER" id="PTHR33221:SF9">
    <property type="entry name" value="RRF2 FAMILY PROTEIN"/>
    <property type="match status" value="1"/>
</dbReference>